<name>A0ABV5TMD6_9ACTN</name>
<gene>
    <name evidence="2" type="ORF">ACFFRH_32720</name>
</gene>
<accession>A0ABV5TMD6</accession>
<evidence type="ECO:0000259" key="1">
    <source>
        <dbReference type="Pfam" id="PF04230"/>
    </source>
</evidence>
<keyword evidence="3" id="KW-1185">Reference proteome</keyword>
<evidence type="ECO:0000313" key="3">
    <source>
        <dbReference type="Proteomes" id="UP001589610"/>
    </source>
</evidence>
<keyword evidence="2" id="KW-0808">Transferase</keyword>
<dbReference type="InterPro" id="IPR007345">
    <property type="entry name" value="Polysacch_pyruvyl_Trfase"/>
</dbReference>
<protein>
    <submittedName>
        <fullName evidence="2">Polysaccharide pyruvyl transferase family protein</fullName>
    </submittedName>
</protein>
<comment type="caution">
    <text evidence="2">The sequence shown here is derived from an EMBL/GenBank/DDBJ whole genome shotgun (WGS) entry which is preliminary data.</text>
</comment>
<feature type="domain" description="Polysaccharide pyruvyl transferase" evidence="1">
    <location>
        <begin position="15"/>
        <end position="342"/>
    </location>
</feature>
<organism evidence="2 3">
    <name type="scientific">Streptosporangium vulgare</name>
    <dbReference type="NCBI Taxonomy" id="46190"/>
    <lineage>
        <taxon>Bacteria</taxon>
        <taxon>Bacillati</taxon>
        <taxon>Actinomycetota</taxon>
        <taxon>Actinomycetes</taxon>
        <taxon>Streptosporangiales</taxon>
        <taxon>Streptosporangiaceae</taxon>
        <taxon>Streptosporangium</taxon>
    </lineage>
</organism>
<dbReference type="Pfam" id="PF04230">
    <property type="entry name" value="PS_pyruv_trans"/>
    <property type="match status" value="1"/>
</dbReference>
<proteinExistence type="predicted"/>
<dbReference type="EMBL" id="JBHMBS010000021">
    <property type="protein sequence ID" value="MFB9680271.1"/>
    <property type="molecule type" value="Genomic_DNA"/>
</dbReference>
<dbReference type="Proteomes" id="UP001589610">
    <property type="component" value="Unassembled WGS sequence"/>
</dbReference>
<reference evidence="2 3" key="1">
    <citation type="submission" date="2024-09" db="EMBL/GenBank/DDBJ databases">
        <authorList>
            <person name="Sun Q."/>
            <person name="Mori K."/>
        </authorList>
    </citation>
    <scope>NUCLEOTIDE SEQUENCE [LARGE SCALE GENOMIC DNA]</scope>
    <source>
        <strain evidence="2 3">JCM 3028</strain>
    </source>
</reference>
<dbReference type="GO" id="GO:0016740">
    <property type="term" value="F:transferase activity"/>
    <property type="evidence" value="ECO:0007669"/>
    <property type="project" value="UniProtKB-KW"/>
</dbReference>
<dbReference type="RefSeq" id="WP_386161264.1">
    <property type="nucleotide sequence ID" value="NZ_JBHMBS010000021.1"/>
</dbReference>
<evidence type="ECO:0000313" key="2">
    <source>
        <dbReference type="EMBL" id="MFB9680271.1"/>
    </source>
</evidence>
<sequence length="428" mass="45924">MSQRIAIWAGSSLPNVGDRLLAAVTEAQLSRRLPDAVFRHFCPWSTAAGPAPLRVDRDGRWPGAGSFDAVVMAGGLWSGPPFRHPIMQVFCLGPDPEAFDPGVWVAWHGVGLQDDTPAPARDDWRGYLGAVRERIDHLTVRSRAAARRMDDATGVPGTVVVPDPAFALEPLPPRATRAARSGRRRRPLIGVAVGAPGVTSQLVTHLVGRGLSARDTADPALCVPPEQVMAEASAPGARAAALGFVTELGLTLIELAAFADIEFITVPNIYGDEEAGARFARAVPRARTREVRLPGVSGDGIGASTGADELTEAFARCDLVLVSRYHSAILALRGATPFVAVDPFWSRRNGTSKLHELTTELGMAHRYWTHHDTHPTEDLLGIVERALDDDPIEAAAYRDTHARARAAFDRLAEGLRSARPTVTLGRSS</sequence>